<name>A0ACC0V4U1_9HYPO</name>
<proteinExistence type="predicted"/>
<dbReference type="Proteomes" id="UP001163324">
    <property type="component" value="Chromosome 4"/>
</dbReference>
<comment type="caution">
    <text evidence="1">The sequence shown here is derived from an EMBL/GenBank/DDBJ whole genome shotgun (WGS) entry which is preliminary data.</text>
</comment>
<reference evidence="1" key="1">
    <citation type="submission" date="2022-10" db="EMBL/GenBank/DDBJ databases">
        <title>Complete Genome of Trichothecium roseum strain YXFP-22015, a Plant Pathogen Isolated from Citrus.</title>
        <authorList>
            <person name="Wang Y."/>
            <person name="Zhu L."/>
        </authorList>
    </citation>
    <scope>NUCLEOTIDE SEQUENCE</scope>
    <source>
        <strain evidence="1">YXFP-22015</strain>
    </source>
</reference>
<accession>A0ACC0V4U1</accession>
<evidence type="ECO:0000313" key="1">
    <source>
        <dbReference type="EMBL" id="KAI9900471.1"/>
    </source>
</evidence>
<sequence>MLLILPQLLVVVLLCVVALYQFRTRSRARRHGLPPGPKALPFVGNIMNLPPQDGSPEFQHWLKHKDNHGPISAVTTLGTTMVLLHSHDALEELLSKKSTKTSGRPQFYFGSQMCGFGDFTPLLNYNATHRFHRKLIHQQMGTKKLVEKYYGIQDLESKRFLLRVLDDPANLIQHIKTEATAIILRITYGYSIEPHKPDPLVGLIERMMDNFSQAINPLVWAVDMFPQLRRLPEWLPGMSFQKTGRKWLRETRTAIEAPYTFVKRQTQTGAPLRQSYVSSMLELYGTKGDAGWTLSRDHEEAIKNTAAIVYGGGADTTVSTMSSLILAMVLNPEVQRRAQREIDDVLGADEGGLRLPEFRDRPRLPYVNAVVKEALRWLPVVPIGTAHVADEELEYAGYRIPKGAYLLPAIWWFLHDPETHPDPETFEPERFLPPREEPDPAEHAFGYGRRVCPGRHLADDNLYLTIARLLAAFDIGRALDVHGRPLDAEIGMTPGLISHPRPFPYSIKPRSAAHAALVRAAEVEYPWEESDAVLLEKGHF</sequence>
<evidence type="ECO:0000313" key="2">
    <source>
        <dbReference type="Proteomes" id="UP001163324"/>
    </source>
</evidence>
<dbReference type="EMBL" id="CM047943">
    <property type="protein sequence ID" value="KAI9900471.1"/>
    <property type="molecule type" value="Genomic_DNA"/>
</dbReference>
<gene>
    <name evidence="1" type="ORF">N3K66_004733</name>
</gene>
<organism evidence="1 2">
    <name type="scientific">Trichothecium roseum</name>
    <dbReference type="NCBI Taxonomy" id="47278"/>
    <lineage>
        <taxon>Eukaryota</taxon>
        <taxon>Fungi</taxon>
        <taxon>Dikarya</taxon>
        <taxon>Ascomycota</taxon>
        <taxon>Pezizomycotina</taxon>
        <taxon>Sordariomycetes</taxon>
        <taxon>Hypocreomycetidae</taxon>
        <taxon>Hypocreales</taxon>
        <taxon>Hypocreales incertae sedis</taxon>
        <taxon>Trichothecium</taxon>
    </lineage>
</organism>
<protein>
    <submittedName>
        <fullName evidence="1">Uncharacterized protein</fullName>
    </submittedName>
</protein>
<keyword evidence="2" id="KW-1185">Reference proteome</keyword>